<name>A0A2W2B536_9BACT</name>
<dbReference type="GO" id="GO:0005829">
    <property type="term" value="C:cytosol"/>
    <property type="evidence" value="ECO:0007669"/>
    <property type="project" value="TreeGrafter"/>
</dbReference>
<evidence type="ECO:0000256" key="3">
    <source>
        <dbReference type="ARBA" id="ARBA00023125"/>
    </source>
</evidence>
<evidence type="ECO:0000313" key="6">
    <source>
        <dbReference type="Proteomes" id="UP000248745"/>
    </source>
</evidence>
<dbReference type="SUPFAM" id="SSF47729">
    <property type="entry name" value="IHF-like DNA-binding proteins"/>
    <property type="match status" value="1"/>
</dbReference>
<dbReference type="AlphaFoldDB" id="A0A2W2B536"/>
<keyword evidence="6" id="KW-1185">Reference proteome</keyword>
<organism evidence="5 6">
    <name type="scientific">Taibaiella soli</name>
    <dbReference type="NCBI Taxonomy" id="1649169"/>
    <lineage>
        <taxon>Bacteria</taxon>
        <taxon>Pseudomonadati</taxon>
        <taxon>Bacteroidota</taxon>
        <taxon>Chitinophagia</taxon>
        <taxon>Chitinophagales</taxon>
        <taxon>Chitinophagaceae</taxon>
        <taxon>Taibaiella</taxon>
    </lineage>
</organism>
<evidence type="ECO:0000256" key="4">
    <source>
        <dbReference type="RuleBase" id="RU003939"/>
    </source>
</evidence>
<dbReference type="SMART" id="SM00411">
    <property type="entry name" value="BHL"/>
    <property type="match status" value="1"/>
</dbReference>
<dbReference type="PANTHER" id="PTHR33175">
    <property type="entry name" value="DNA-BINDING PROTEIN HU"/>
    <property type="match status" value="1"/>
</dbReference>
<reference evidence="5 6" key="1">
    <citation type="submission" date="2018-06" db="EMBL/GenBank/DDBJ databases">
        <title>Mucibacter soli gen. nov., sp. nov., a new member of the family Chitinophagaceae producing mucin.</title>
        <authorList>
            <person name="Kim M.-K."/>
            <person name="Park S."/>
            <person name="Kim T.-S."/>
            <person name="Joung Y."/>
            <person name="Han J.-H."/>
            <person name="Kim S.B."/>
        </authorList>
    </citation>
    <scope>NUCLEOTIDE SEQUENCE [LARGE SCALE GENOMIC DNA]</scope>
    <source>
        <strain evidence="5 6">R1-15</strain>
    </source>
</reference>
<gene>
    <name evidence="5" type="ORF">DN068_18780</name>
</gene>
<proteinExistence type="inferred from homology"/>
<protein>
    <submittedName>
        <fullName evidence="5">Integration host factor subunit beta</fullName>
    </submittedName>
</protein>
<comment type="caution">
    <text evidence="5">The sequence shown here is derived from an EMBL/GenBank/DDBJ whole genome shotgun (WGS) entry which is preliminary data.</text>
</comment>
<dbReference type="GO" id="GO:0030527">
    <property type="term" value="F:structural constituent of chromatin"/>
    <property type="evidence" value="ECO:0007669"/>
    <property type="project" value="InterPro"/>
</dbReference>
<comment type="similarity">
    <text evidence="1 4">Belongs to the bacterial histone-like protein family.</text>
</comment>
<dbReference type="Gene3D" id="4.10.520.10">
    <property type="entry name" value="IHF-like DNA-binding proteins"/>
    <property type="match status" value="1"/>
</dbReference>
<dbReference type="InterPro" id="IPR010992">
    <property type="entry name" value="IHF-like_DNA-bd_dom_sf"/>
</dbReference>
<dbReference type="GO" id="GO:0030261">
    <property type="term" value="P:chromosome condensation"/>
    <property type="evidence" value="ECO:0007669"/>
    <property type="project" value="UniProtKB-KW"/>
</dbReference>
<evidence type="ECO:0000256" key="1">
    <source>
        <dbReference type="ARBA" id="ARBA00010529"/>
    </source>
</evidence>
<dbReference type="GO" id="GO:0003677">
    <property type="term" value="F:DNA binding"/>
    <property type="evidence" value="ECO:0007669"/>
    <property type="project" value="UniProtKB-KW"/>
</dbReference>
<accession>A0A2W2B536</accession>
<dbReference type="Proteomes" id="UP000248745">
    <property type="component" value="Unassembled WGS sequence"/>
</dbReference>
<dbReference type="PANTHER" id="PTHR33175:SF3">
    <property type="entry name" value="DNA-BINDING PROTEIN HU-BETA"/>
    <property type="match status" value="1"/>
</dbReference>
<dbReference type="Pfam" id="PF00216">
    <property type="entry name" value="Bac_DNA_binding"/>
    <property type="match status" value="1"/>
</dbReference>
<dbReference type="InterPro" id="IPR000119">
    <property type="entry name" value="Hist_DNA-bd"/>
</dbReference>
<dbReference type="EMBL" id="QKTW01000025">
    <property type="protein sequence ID" value="PZF71339.1"/>
    <property type="molecule type" value="Genomic_DNA"/>
</dbReference>
<evidence type="ECO:0000313" key="5">
    <source>
        <dbReference type="EMBL" id="PZF71339.1"/>
    </source>
</evidence>
<keyword evidence="3" id="KW-0238">DNA-binding</keyword>
<dbReference type="RefSeq" id="WP_111000484.1">
    <property type="nucleotide sequence ID" value="NZ_QKTW01000025.1"/>
</dbReference>
<dbReference type="OrthoDB" id="9799835at2"/>
<evidence type="ECO:0000256" key="2">
    <source>
        <dbReference type="ARBA" id="ARBA00023067"/>
    </source>
</evidence>
<sequence>MRKADIIQSISNKTKLHKVDVLVAIEEFCKEVKLSLEQGHAVHIRGFGSFVINKKVSKKQSVPGDTVYKQIRPGFIPAAEFIDCVKRCDSSLLAKSNTDND</sequence>
<keyword evidence="2" id="KW-0226">DNA condensation</keyword>